<dbReference type="PROSITE" id="PS50109">
    <property type="entry name" value="HIS_KIN"/>
    <property type="match status" value="1"/>
</dbReference>
<dbReference type="EMBL" id="SBLB01000007">
    <property type="protein sequence ID" value="RYC67724.1"/>
    <property type="molecule type" value="Genomic_DNA"/>
</dbReference>
<dbReference type="InterPro" id="IPR011623">
    <property type="entry name" value="7TMR_DISM_rcpt_extracell_dom1"/>
</dbReference>
<feature type="transmembrane region" description="Helical" evidence="5">
    <location>
        <begin position="349"/>
        <end position="366"/>
    </location>
</feature>
<dbReference type="SMART" id="SM00387">
    <property type="entry name" value="HATPase_c"/>
    <property type="match status" value="1"/>
</dbReference>
<dbReference type="CDD" id="cd00082">
    <property type="entry name" value="HisKA"/>
    <property type="match status" value="1"/>
</dbReference>
<dbReference type="Proteomes" id="UP000290407">
    <property type="component" value="Unassembled WGS sequence"/>
</dbReference>
<dbReference type="SUPFAM" id="SSF55874">
    <property type="entry name" value="ATPase domain of HSP90 chaperone/DNA topoisomerase II/histidine kinase"/>
    <property type="match status" value="1"/>
</dbReference>
<proteinExistence type="predicted"/>
<feature type="transmembrane region" description="Helical" evidence="5">
    <location>
        <begin position="227"/>
        <end position="247"/>
    </location>
</feature>
<dbReference type="InterPro" id="IPR005467">
    <property type="entry name" value="His_kinase_dom"/>
</dbReference>
<feature type="transmembrane region" description="Helical" evidence="5">
    <location>
        <begin position="378"/>
        <end position="398"/>
    </location>
</feature>
<keyword evidence="5" id="KW-1133">Transmembrane helix</keyword>
<dbReference type="Gene3D" id="2.60.40.2380">
    <property type="match status" value="1"/>
</dbReference>
<protein>
    <recommendedName>
        <fullName evidence="2">histidine kinase</fullName>
        <ecNumber evidence="2">2.7.13.3</ecNumber>
    </recommendedName>
</protein>
<feature type="transmembrane region" description="Helical" evidence="5">
    <location>
        <begin position="254"/>
        <end position="282"/>
    </location>
</feature>
<dbReference type="Gene3D" id="1.10.287.130">
    <property type="match status" value="1"/>
</dbReference>
<dbReference type="Gene3D" id="3.30.565.10">
    <property type="entry name" value="Histidine kinase-like ATPase, C-terminal domain"/>
    <property type="match status" value="1"/>
</dbReference>
<accession>A0A4Q2UFA7</accession>
<evidence type="ECO:0000256" key="3">
    <source>
        <dbReference type="ARBA" id="ARBA00022553"/>
    </source>
</evidence>
<dbReference type="AlphaFoldDB" id="A0A4Q2UFA7"/>
<evidence type="ECO:0000256" key="1">
    <source>
        <dbReference type="ARBA" id="ARBA00000085"/>
    </source>
</evidence>
<dbReference type="PANTHER" id="PTHR43065">
    <property type="entry name" value="SENSOR HISTIDINE KINASE"/>
    <property type="match status" value="1"/>
</dbReference>
<dbReference type="InterPro" id="IPR011622">
    <property type="entry name" value="7TMR_DISM_rcpt_extracell_dom2"/>
</dbReference>
<evidence type="ECO:0000259" key="6">
    <source>
        <dbReference type="PROSITE" id="PS50109"/>
    </source>
</evidence>
<gene>
    <name evidence="7" type="ORF">EQG79_23775</name>
</gene>
<feature type="transmembrane region" description="Helical" evidence="5">
    <location>
        <begin position="46"/>
        <end position="67"/>
    </location>
</feature>
<dbReference type="InterPro" id="IPR004358">
    <property type="entry name" value="Sig_transdc_His_kin-like_C"/>
</dbReference>
<dbReference type="Pfam" id="PF07695">
    <property type="entry name" value="7TMR-DISM_7TM"/>
    <property type="match status" value="1"/>
</dbReference>
<evidence type="ECO:0000313" key="8">
    <source>
        <dbReference type="Proteomes" id="UP000290407"/>
    </source>
</evidence>
<comment type="caution">
    <text evidence="7">The sequence shown here is derived from an EMBL/GenBank/DDBJ whole genome shotgun (WGS) entry which is preliminary data.</text>
</comment>
<feature type="transmembrane region" description="Helical" evidence="5">
    <location>
        <begin position="294"/>
        <end position="312"/>
    </location>
</feature>
<feature type="transmembrane region" description="Helical" evidence="5">
    <location>
        <begin position="324"/>
        <end position="343"/>
    </location>
</feature>
<keyword evidence="5" id="KW-0472">Membrane</keyword>
<evidence type="ECO:0000256" key="4">
    <source>
        <dbReference type="SAM" id="Coils"/>
    </source>
</evidence>
<dbReference type="SUPFAM" id="SSF47384">
    <property type="entry name" value="Homodimeric domain of signal transducing histidine kinase"/>
    <property type="match status" value="1"/>
</dbReference>
<evidence type="ECO:0000313" key="7">
    <source>
        <dbReference type="EMBL" id="RYC67724.1"/>
    </source>
</evidence>
<dbReference type="GO" id="GO:0000155">
    <property type="term" value="F:phosphorelay sensor kinase activity"/>
    <property type="evidence" value="ECO:0007669"/>
    <property type="project" value="InterPro"/>
</dbReference>
<dbReference type="PRINTS" id="PR00344">
    <property type="entry name" value="BCTRLSENSOR"/>
</dbReference>
<dbReference type="InterPro" id="IPR036890">
    <property type="entry name" value="HATPase_C_sf"/>
</dbReference>
<keyword evidence="5" id="KW-0812">Transmembrane</keyword>
<dbReference type="InterPro" id="IPR036097">
    <property type="entry name" value="HisK_dim/P_sf"/>
</dbReference>
<sequence>MYRPIARNGKKMMGIGPQKIGKNVDIFRRLTLICQTGGINCNPMRYLYLFYCCLFFSTALVAQPILLQQDQPITISSGFSYLNDTTGKLTIADVLNPTFTRQFIPADNTPWNKNIQVYWLKFSVKNNTSFDKEWIFDFENWSFVSFFYGAENKLLRKETGYLYPYRKRDYPHANKVYIKLPLKAGQTQECIVRLVSKFNIEKVPLTLNFIAAPRAKIDDANAFSGQIIFMFLGVFIVMFIYNAFIYISTRLKSYAYYLLVLFFAFFFTAGNSGYLISIFGFIDDFSIWFSDFESIASNLLAIVYVLFVQSFLNVKQRYPFWNNILNGLIGLYILSGLLIFIYFELGFAMTQLLGLASFPLIIYLGIRSIRDRYPSALFFSIGFSFLFTGILCVILMLLGVLPKNDFTFKYALPTGSALEVIMLAFALANMINVLRRENEEKQARIIHQFEENQQLQITLNRELEQKVEERTQELNQSLNQLRSTQDQLIMREKMASLGELTAGVAHEIQNPLNFVNNFSEINTELVEEIQQELSKGDLTEASFILEDLKQNMKRITAHGGRANAIVKGMLEHSRMGTAEKRMTNINNLAEEYLMIVFQGLRSKDVLFSAELRRDFDPTIQPTELAPQEIGQVLLNIYGNAFYAIKEKARQAQTGYQPQLSVRTFLEKNRLVLQIRDNGIGIPADMLNKIYQPFFTTKPTGQGTGLGLYLAYDIITKGHAGELRVQTEQGLYTEFTIILPYAPAA</sequence>
<dbReference type="InterPro" id="IPR003594">
    <property type="entry name" value="HATPase_dom"/>
</dbReference>
<name>A0A4Q2UFA7_9BACT</name>
<dbReference type="Pfam" id="PF02518">
    <property type="entry name" value="HATPase_c"/>
    <property type="match status" value="1"/>
</dbReference>
<feature type="coiled-coil region" evidence="4">
    <location>
        <begin position="460"/>
        <end position="487"/>
    </location>
</feature>
<keyword evidence="3" id="KW-0597">Phosphoprotein</keyword>
<evidence type="ECO:0000256" key="2">
    <source>
        <dbReference type="ARBA" id="ARBA00012438"/>
    </source>
</evidence>
<feature type="domain" description="Histidine kinase" evidence="6">
    <location>
        <begin position="503"/>
        <end position="742"/>
    </location>
</feature>
<organism evidence="7 8">
    <name type="scientific">Spirosoma sordidisoli</name>
    <dbReference type="NCBI Taxonomy" id="2502893"/>
    <lineage>
        <taxon>Bacteria</taxon>
        <taxon>Pseudomonadati</taxon>
        <taxon>Bacteroidota</taxon>
        <taxon>Cytophagia</taxon>
        <taxon>Cytophagales</taxon>
        <taxon>Cytophagaceae</taxon>
        <taxon>Spirosoma</taxon>
    </lineage>
</organism>
<keyword evidence="4" id="KW-0175">Coiled coil</keyword>
<evidence type="ECO:0000256" key="5">
    <source>
        <dbReference type="SAM" id="Phobius"/>
    </source>
</evidence>
<dbReference type="Pfam" id="PF07696">
    <property type="entry name" value="7TMR-DISMED2"/>
    <property type="match status" value="1"/>
</dbReference>
<comment type="catalytic activity">
    <reaction evidence="1">
        <text>ATP + protein L-histidine = ADP + protein N-phospho-L-histidine.</text>
        <dbReference type="EC" id="2.7.13.3"/>
    </reaction>
</comment>
<dbReference type="PANTHER" id="PTHR43065:SF42">
    <property type="entry name" value="TWO-COMPONENT SENSOR PPRA"/>
    <property type="match status" value="1"/>
</dbReference>
<keyword evidence="8" id="KW-1185">Reference proteome</keyword>
<feature type="transmembrane region" description="Helical" evidence="5">
    <location>
        <begin position="410"/>
        <end position="434"/>
    </location>
</feature>
<dbReference type="EC" id="2.7.13.3" evidence="2"/>
<reference evidence="7 8" key="1">
    <citation type="submission" date="2019-01" db="EMBL/GenBank/DDBJ databases">
        <title>Spirosoma flava sp. nov., a propanil-degrading bacterium isolated from herbicide-contaminated soil.</title>
        <authorList>
            <person name="Zhang L."/>
            <person name="Jiang J.-D."/>
        </authorList>
    </citation>
    <scope>NUCLEOTIDE SEQUENCE [LARGE SCALE GENOMIC DNA]</scope>
    <source>
        <strain evidence="7 8">TY50</strain>
    </source>
</reference>
<dbReference type="InterPro" id="IPR003661">
    <property type="entry name" value="HisK_dim/P_dom"/>
</dbReference>